<keyword evidence="2 4" id="KW-0863">Zinc-finger</keyword>
<evidence type="ECO:0000256" key="1">
    <source>
        <dbReference type="ARBA" id="ARBA00022723"/>
    </source>
</evidence>
<evidence type="ECO:0000259" key="7">
    <source>
        <dbReference type="PROSITE" id="PS50089"/>
    </source>
</evidence>
<evidence type="ECO:0000256" key="2">
    <source>
        <dbReference type="ARBA" id="ARBA00022771"/>
    </source>
</evidence>
<dbReference type="SMART" id="SM00184">
    <property type="entry name" value="RING"/>
    <property type="match status" value="1"/>
</dbReference>
<feature type="coiled-coil region" evidence="5">
    <location>
        <begin position="178"/>
        <end position="226"/>
    </location>
</feature>
<feature type="compositionally biased region" description="Basic residues" evidence="6">
    <location>
        <begin position="135"/>
        <end position="148"/>
    </location>
</feature>
<keyword evidence="9" id="KW-1185">Reference proteome</keyword>
<evidence type="ECO:0000256" key="3">
    <source>
        <dbReference type="ARBA" id="ARBA00022833"/>
    </source>
</evidence>
<dbReference type="InterPro" id="IPR017907">
    <property type="entry name" value="Znf_RING_CS"/>
</dbReference>
<dbReference type="InterPro" id="IPR001841">
    <property type="entry name" value="Znf_RING"/>
</dbReference>
<name>A0AAN9A2U3_HALRR</name>
<feature type="compositionally biased region" description="Basic and acidic residues" evidence="6">
    <location>
        <begin position="89"/>
        <end position="104"/>
    </location>
</feature>
<feature type="compositionally biased region" description="Acidic residues" evidence="6">
    <location>
        <begin position="76"/>
        <end position="85"/>
    </location>
</feature>
<dbReference type="SUPFAM" id="SSF50891">
    <property type="entry name" value="Cyclophilin-like"/>
    <property type="match status" value="1"/>
</dbReference>
<dbReference type="PROSITE" id="PS50089">
    <property type="entry name" value="ZF_RING_2"/>
    <property type="match status" value="1"/>
</dbReference>
<reference evidence="8 9" key="1">
    <citation type="submission" date="2023-11" db="EMBL/GenBank/DDBJ databases">
        <title>Halocaridina rubra genome assembly.</title>
        <authorList>
            <person name="Smith C."/>
        </authorList>
    </citation>
    <scope>NUCLEOTIDE SEQUENCE [LARGE SCALE GENOMIC DNA]</scope>
    <source>
        <strain evidence="8">EP-1</strain>
        <tissue evidence="8">Whole</tissue>
    </source>
</reference>
<protein>
    <recommendedName>
        <fullName evidence="7">RING-type domain-containing protein</fullName>
    </recommendedName>
</protein>
<dbReference type="AlphaFoldDB" id="A0AAN9A2U3"/>
<accession>A0AAN9A2U3</accession>
<keyword evidence="3" id="KW-0862">Zinc</keyword>
<dbReference type="Pfam" id="PF14634">
    <property type="entry name" value="zf-RING_5"/>
    <property type="match status" value="1"/>
</dbReference>
<dbReference type="PANTHER" id="PTHR47156:SF6">
    <property type="entry name" value="C2H2-TYPE DOMAIN-CONTAINING PROTEIN-RELATED"/>
    <property type="match status" value="1"/>
</dbReference>
<keyword evidence="5" id="KW-0175">Coiled coil</keyword>
<dbReference type="PROSITE" id="PS00518">
    <property type="entry name" value="ZF_RING_1"/>
    <property type="match status" value="1"/>
</dbReference>
<evidence type="ECO:0000313" key="8">
    <source>
        <dbReference type="EMBL" id="KAK7070315.1"/>
    </source>
</evidence>
<feature type="region of interest" description="Disordered" evidence="6">
    <location>
        <begin position="73"/>
        <end position="178"/>
    </location>
</feature>
<keyword evidence="1" id="KW-0479">Metal-binding</keyword>
<dbReference type="Gene3D" id="2.40.100.10">
    <property type="entry name" value="Cyclophilin-like"/>
    <property type="match status" value="1"/>
</dbReference>
<dbReference type="InterPro" id="IPR029000">
    <property type="entry name" value="Cyclophilin-like_dom_sf"/>
</dbReference>
<feature type="compositionally biased region" description="Low complexity" evidence="6">
    <location>
        <begin position="391"/>
        <end position="409"/>
    </location>
</feature>
<evidence type="ECO:0000256" key="6">
    <source>
        <dbReference type="SAM" id="MobiDB-lite"/>
    </source>
</evidence>
<dbReference type="Proteomes" id="UP001381693">
    <property type="component" value="Unassembled WGS sequence"/>
</dbReference>
<organism evidence="8 9">
    <name type="scientific">Halocaridina rubra</name>
    <name type="common">Hawaiian red shrimp</name>
    <dbReference type="NCBI Taxonomy" id="373956"/>
    <lineage>
        <taxon>Eukaryota</taxon>
        <taxon>Metazoa</taxon>
        <taxon>Ecdysozoa</taxon>
        <taxon>Arthropoda</taxon>
        <taxon>Crustacea</taxon>
        <taxon>Multicrustacea</taxon>
        <taxon>Malacostraca</taxon>
        <taxon>Eumalacostraca</taxon>
        <taxon>Eucarida</taxon>
        <taxon>Decapoda</taxon>
        <taxon>Pleocyemata</taxon>
        <taxon>Caridea</taxon>
        <taxon>Atyoidea</taxon>
        <taxon>Atyidae</taxon>
        <taxon>Halocaridina</taxon>
    </lineage>
</organism>
<comment type="caution">
    <text evidence="8">The sequence shown here is derived from an EMBL/GenBank/DDBJ whole genome shotgun (WGS) entry which is preliminary data.</text>
</comment>
<proteinExistence type="predicted"/>
<feature type="region of interest" description="Disordered" evidence="6">
    <location>
        <begin position="391"/>
        <end position="414"/>
    </location>
</feature>
<dbReference type="PANTHER" id="PTHR47156">
    <property type="entry name" value="PROTEIN CBG20824"/>
    <property type="match status" value="1"/>
</dbReference>
<evidence type="ECO:0000256" key="4">
    <source>
        <dbReference type="PROSITE-ProRule" id="PRU00175"/>
    </source>
</evidence>
<dbReference type="Gene3D" id="3.30.40.10">
    <property type="entry name" value="Zinc/RING finger domain, C3HC4 (zinc finger)"/>
    <property type="match status" value="1"/>
</dbReference>
<dbReference type="EMBL" id="JAXCGZ010015427">
    <property type="protein sequence ID" value="KAK7070315.1"/>
    <property type="molecule type" value="Genomic_DNA"/>
</dbReference>
<dbReference type="SUPFAM" id="SSF57850">
    <property type="entry name" value="RING/U-box"/>
    <property type="match status" value="1"/>
</dbReference>
<gene>
    <name evidence="8" type="ORF">SK128_025893</name>
</gene>
<sequence length="659" mass="72765">MDAENKACGECAQNYDDEDRIPKILPCGHTLCSKCVSDKLNENSLLCPICGSEHEANEEDFPINTEVLNMTRGEAEGETQEEAQTEGDQPEKQEQTQNVDHQEQATEEATEQDPQTQNHNFGMAHIVDGSEKVKTPKRKSRSSRKVKKSSVSSESPAPPDADLNSLAKSVHDSSNGISKKLNSMKAELSNSMESIKERSQEVTSQLLQYQKLMKQWKQEHERIIEEYLTLVHEHEDIVKFIDGEFNRVSDTIKIGEDEMKKMITAENNLKATTTAQETVPAFGEAAQRYDVVDTWTQEAQKNFPETELIKKAVMVKERSESVLQALTIAKEEGLNSITGATMRNARYQSHKGRKYSSAEYNVSINSVIRNGSSGDDSLWSPVLSVQEKVSRAMNSASASSSGSGPARSPQISQGVQAQMGPLITQIHSIRNMTPLVRQIIESGRVFAMQENKRHKRYARISFHRDHLCLHVLSKQFVPEDAFVLQHQDVINLLDPTSRLSFLTLGAGKSVLGRLYIRVAPETNRAHNFVLLCTGELGPSYANTNIIRVVDRGKNGEYVDCGDYENHNGTGGKGLVPGAGNEWGGIYKRPCLAGAVDGWWGAGDAKAAQFGITTRDDAGCSLPAAFGMVETGLHILTEAISLYRNIKEVKIVDCGIVLPS</sequence>
<dbReference type="GO" id="GO:0008270">
    <property type="term" value="F:zinc ion binding"/>
    <property type="evidence" value="ECO:0007669"/>
    <property type="project" value="UniProtKB-KW"/>
</dbReference>
<evidence type="ECO:0000313" key="9">
    <source>
        <dbReference type="Proteomes" id="UP001381693"/>
    </source>
</evidence>
<feature type="domain" description="RING-type" evidence="7">
    <location>
        <begin position="8"/>
        <end position="50"/>
    </location>
</feature>
<dbReference type="InterPro" id="IPR013083">
    <property type="entry name" value="Znf_RING/FYVE/PHD"/>
</dbReference>
<dbReference type="InterPro" id="IPR052667">
    <property type="entry name" value="E3_ubiquitin-ligase_RING"/>
</dbReference>
<evidence type="ECO:0000256" key="5">
    <source>
        <dbReference type="SAM" id="Coils"/>
    </source>
</evidence>